<evidence type="ECO:0000313" key="2">
    <source>
        <dbReference type="Proteomes" id="UP000032046"/>
    </source>
</evidence>
<dbReference type="Proteomes" id="UP000032046">
    <property type="component" value="Unassembled WGS sequence"/>
</dbReference>
<protein>
    <submittedName>
        <fullName evidence="1">Contig92, whole genome shotgun sequence</fullName>
    </submittedName>
</protein>
<dbReference type="InterPro" id="IPR023137">
    <property type="entry name" value="BrxA_sf"/>
</dbReference>
<dbReference type="InterPro" id="IPR014948">
    <property type="entry name" value="BrxA"/>
</dbReference>
<proteinExistence type="predicted"/>
<dbReference type="OrthoDB" id="1028110at2"/>
<dbReference type="STRING" id="1602171.ST44_13185"/>
<gene>
    <name evidence="1" type="ORF">ST44_13185</name>
</gene>
<dbReference type="Pfam" id="PF08849">
    <property type="entry name" value="BrxA"/>
    <property type="match status" value="1"/>
</dbReference>
<sequence>MNKNNINSSYSAAFTAGALLYQEMNSVLHLLMQPNGEELMKDEIKKNEFLNVASINTRKRYVPELIRRYKAVPVSFWQDYLSFSEKAQRVALFYVVMKTYKLIWDFHINVTIPKWKSFDPTITKEDLNLRYNEIAGNDEFVASWSELTQNKIISVYLHILHQAGMRQEGKTDLKQPDLTDEEYLYYLKINEPWFLDACLLHAYQVESIKNLL</sequence>
<accession>A0A0D0IQU1</accession>
<dbReference type="EMBL" id="JXQK01000092">
    <property type="protein sequence ID" value="KIP59635.1"/>
    <property type="molecule type" value="Genomic_DNA"/>
</dbReference>
<dbReference type="RefSeq" id="WP_042520325.1">
    <property type="nucleotide sequence ID" value="NZ_JXQI01000084.1"/>
</dbReference>
<reference evidence="1 2" key="1">
    <citation type="submission" date="2015-01" db="EMBL/GenBank/DDBJ databases">
        <title>Comparative genomics of non-oral Prevotella species.</title>
        <authorList>
            <person name="Accetto T."/>
            <person name="Nograsek B."/>
            <person name="Avgustin G."/>
        </authorList>
    </citation>
    <scope>NUCLEOTIDE SEQUENCE [LARGE SCALE GENOMIC DNA]</scope>
    <source>
        <strain evidence="1 2">P5-119</strain>
    </source>
</reference>
<keyword evidence="2" id="KW-1185">Reference proteome</keyword>
<name>A0A0D0IQU1_9BACT</name>
<evidence type="ECO:0000313" key="1">
    <source>
        <dbReference type="EMBL" id="KIP59635.1"/>
    </source>
</evidence>
<dbReference type="Gene3D" id="1.10.3540.10">
    <property type="entry name" value="uncharacterized protein from magnetospirillum magneticum domain"/>
    <property type="match status" value="1"/>
</dbReference>
<organism evidence="1 2">
    <name type="scientific">Prevotella pectinovora</name>
    <dbReference type="NCBI Taxonomy" id="1602169"/>
    <lineage>
        <taxon>Bacteria</taxon>
        <taxon>Pseudomonadati</taxon>
        <taxon>Bacteroidota</taxon>
        <taxon>Bacteroidia</taxon>
        <taxon>Bacteroidales</taxon>
        <taxon>Prevotellaceae</taxon>
        <taxon>Prevotella</taxon>
    </lineage>
</organism>
<dbReference type="AlphaFoldDB" id="A0A0D0IQU1"/>
<comment type="caution">
    <text evidence="1">The sequence shown here is derived from an EMBL/GenBank/DDBJ whole genome shotgun (WGS) entry which is preliminary data.</text>
</comment>